<keyword evidence="3" id="KW-1185">Reference proteome</keyword>
<dbReference type="Proteomes" id="UP000445696">
    <property type="component" value="Unassembled WGS sequence"/>
</dbReference>
<dbReference type="EMBL" id="WTVA01000003">
    <property type="protein sequence ID" value="MZR22371.1"/>
    <property type="molecule type" value="Genomic_DNA"/>
</dbReference>
<sequence>MNRRFFHGLLIAAMAMTAFVQAPAIAAESKEQAALALVKNIGDEAVKTLADTSLSEKQKQEHFEKFLDNSFDMPRIGRFVLGQYWRDASSEQQTEFLKVFRDFMVASYSEKIGSYSGENLEIKDATSLNDKESLVHSVITRPNGPPIKLDWRVRDTGNGEKIVDVIIEGISMAQTHRSEFASVISQPGMGVDGLINKLKEQIKTASN</sequence>
<dbReference type="AlphaFoldDB" id="A0A845MFE4"/>
<dbReference type="PANTHER" id="PTHR36573:SF1">
    <property type="entry name" value="INTERMEMBRANE PHOSPHOLIPID TRANSPORT SYSTEM BINDING PROTEIN MLAC"/>
    <property type="match status" value="1"/>
</dbReference>
<accession>A0A845MFE4</accession>
<evidence type="ECO:0000313" key="3">
    <source>
        <dbReference type="Proteomes" id="UP000445696"/>
    </source>
</evidence>
<dbReference type="InterPro" id="IPR042245">
    <property type="entry name" value="Tgt2/MlaC_sf"/>
</dbReference>
<name>A0A845MFE4_9PROT</name>
<dbReference type="PANTHER" id="PTHR36573">
    <property type="entry name" value="INTERMEMBRANE PHOSPHOLIPID TRANSPORT SYSTEM BINDING PROTEIN MLAC"/>
    <property type="match status" value="1"/>
</dbReference>
<dbReference type="InterPro" id="IPR008869">
    <property type="entry name" value="MlaC/ttg2D"/>
</dbReference>
<dbReference type="PIRSF" id="PIRSF004649">
    <property type="entry name" value="MlaC"/>
    <property type="match status" value="1"/>
</dbReference>
<keyword evidence="1" id="KW-0732">Signal</keyword>
<organism evidence="2 3">
    <name type="scientific">Sneathiella chungangensis</name>
    <dbReference type="NCBI Taxonomy" id="1418234"/>
    <lineage>
        <taxon>Bacteria</taxon>
        <taxon>Pseudomonadati</taxon>
        <taxon>Pseudomonadota</taxon>
        <taxon>Alphaproteobacteria</taxon>
        <taxon>Sneathiellales</taxon>
        <taxon>Sneathiellaceae</taxon>
        <taxon>Sneathiella</taxon>
    </lineage>
</organism>
<dbReference type="Pfam" id="PF05494">
    <property type="entry name" value="MlaC"/>
    <property type="match status" value="1"/>
</dbReference>
<dbReference type="Gene3D" id="3.10.450.710">
    <property type="entry name" value="Tgt2/MlaC"/>
    <property type="match status" value="1"/>
</dbReference>
<reference evidence="2 3" key="1">
    <citation type="journal article" date="2014" name="Int. J. Syst. Evol. Microbiol.">
        <title>Sneathiella chungangensis sp. nov., isolated from a marine sand, and emended description of the genus Sneathiella.</title>
        <authorList>
            <person name="Siamphan C."/>
            <person name="Kim H."/>
            <person name="Lee J.S."/>
            <person name="Kim W."/>
        </authorList>
    </citation>
    <scope>NUCLEOTIDE SEQUENCE [LARGE SCALE GENOMIC DNA]</scope>
    <source>
        <strain evidence="2 3">KCTC 32476</strain>
    </source>
</reference>
<comment type="caution">
    <text evidence="2">The sequence shown here is derived from an EMBL/GenBank/DDBJ whole genome shotgun (WGS) entry which is preliminary data.</text>
</comment>
<feature type="chain" id="PRO_5032997256" evidence="1">
    <location>
        <begin position="27"/>
        <end position="207"/>
    </location>
</feature>
<evidence type="ECO:0000256" key="1">
    <source>
        <dbReference type="SAM" id="SignalP"/>
    </source>
</evidence>
<protein>
    <submittedName>
        <fullName evidence="2">ABC transporter substrate-binding protein</fullName>
    </submittedName>
</protein>
<gene>
    <name evidence="2" type="ORF">GQF03_08510</name>
</gene>
<evidence type="ECO:0000313" key="2">
    <source>
        <dbReference type="EMBL" id="MZR22371.1"/>
    </source>
</evidence>
<proteinExistence type="predicted"/>
<feature type="signal peptide" evidence="1">
    <location>
        <begin position="1"/>
        <end position="26"/>
    </location>
</feature>